<evidence type="ECO:0000256" key="3">
    <source>
        <dbReference type="ARBA" id="ARBA00022842"/>
    </source>
</evidence>
<dbReference type="PANTHER" id="PTHR46498">
    <property type="entry name" value="GTP-BINDING PROTEIN 8"/>
    <property type="match status" value="1"/>
</dbReference>
<dbReference type="AlphaFoldDB" id="A0A1D2VKG0"/>
<keyword evidence="1" id="KW-0479">Metal-binding</keyword>
<evidence type="ECO:0000256" key="4">
    <source>
        <dbReference type="ARBA" id="ARBA00023134"/>
    </source>
</evidence>
<protein>
    <recommendedName>
        <fullName evidence="6">EngB-type G domain-containing protein</fullName>
    </recommendedName>
</protein>
<evidence type="ECO:0000256" key="1">
    <source>
        <dbReference type="ARBA" id="ARBA00022723"/>
    </source>
</evidence>
<dbReference type="OrthoDB" id="391988at2759"/>
<dbReference type="STRING" id="1344418.A0A1D2VKG0"/>
<feature type="region of interest" description="Disordered" evidence="5">
    <location>
        <begin position="88"/>
        <end position="107"/>
    </location>
</feature>
<dbReference type="InterPro" id="IPR027417">
    <property type="entry name" value="P-loop_NTPase"/>
</dbReference>
<evidence type="ECO:0000313" key="7">
    <source>
        <dbReference type="EMBL" id="ODV62094.1"/>
    </source>
</evidence>
<keyword evidence="2" id="KW-0547">Nucleotide-binding</keyword>
<dbReference type="GO" id="GO:0005739">
    <property type="term" value="C:mitochondrion"/>
    <property type="evidence" value="ECO:0007669"/>
    <property type="project" value="TreeGrafter"/>
</dbReference>
<dbReference type="PANTHER" id="PTHR46498:SF1">
    <property type="entry name" value="GTP-BINDING PROTEIN 8"/>
    <property type="match status" value="1"/>
</dbReference>
<keyword evidence="4" id="KW-0342">GTP-binding</keyword>
<dbReference type="FunCoup" id="A0A1D2VKG0">
    <property type="interactions" value="253"/>
</dbReference>
<proteinExistence type="predicted"/>
<evidence type="ECO:0000256" key="5">
    <source>
        <dbReference type="SAM" id="MobiDB-lite"/>
    </source>
</evidence>
<evidence type="ECO:0000259" key="6">
    <source>
        <dbReference type="PROSITE" id="PS51706"/>
    </source>
</evidence>
<dbReference type="InterPro" id="IPR006073">
    <property type="entry name" value="GTP-bd"/>
</dbReference>
<name>A0A1D2VKG0_9ASCO</name>
<accession>A0A1D2VKG0</accession>
<keyword evidence="8" id="KW-1185">Reference proteome</keyword>
<dbReference type="InParanoid" id="A0A1D2VKG0"/>
<dbReference type="SUPFAM" id="SSF52540">
    <property type="entry name" value="P-loop containing nucleoside triphosphate hydrolases"/>
    <property type="match status" value="1"/>
</dbReference>
<dbReference type="InterPro" id="IPR052279">
    <property type="entry name" value="EngB_GTPase"/>
</dbReference>
<dbReference type="RefSeq" id="XP_020048401.1">
    <property type="nucleotide sequence ID" value="XM_020193012.1"/>
</dbReference>
<dbReference type="CDD" id="cd01876">
    <property type="entry name" value="YihA_EngB"/>
    <property type="match status" value="1"/>
</dbReference>
<sequence>MLAFSRRTASRCFTSCAASASPAPHTAHAKQHLPGLQLTADLLNQQYKQQLQFLLDSKKSESATNVFFNKTKITLEWSVVDYRKIPGEAHADEPDGSRPDPGLELQSTNSLSVKQRVNLLPEVLFMGKYNSGKSTLLNALITPSQNKKLDEICYVSKTAGFTKTLRCFNLNKKFKIIDSPGYGTKALPSQGQLILKYIQNRSQLRKVLLLVSTPIGIKNDDLSIIDILYENNIYFDIIFTKIDKVSHMSQIQATVDTLNSFLADNEYHIKPHLYFCCALSRKKDVPRQGIADLRYNLLQSCEVPLFAPKKRS</sequence>
<dbReference type="GO" id="GO:0005525">
    <property type="term" value="F:GTP binding"/>
    <property type="evidence" value="ECO:0007669"/>
    <property type="project" value="UniProtKB-KW"/>
</dbReference>
<feature type="domain" description="EngB-type G" evidence="6">
    <location>
        <begin position="119"/>
        <end position="303"/>
    </location>
</feature>
<dbReference type="InterPro" id="IPR030393">
    <property type="entry name" value="G_ENGB_dom"/>
</dbReference>
<evidence type="ECO:0000256" key="2">
    <source>
        <dbReference type="ARBA" id="ARBA00022741"/>
    </source>
</evidence>
<dbReference type="GeneID" id="30966648"/>
<dbReference type="Proteomes" id="UP000095038">
    <property type="component" value="Unassembled WGS sequence"/>
</dbReference>
<evidence type="ECO:0000313" key="8">
    <source>
        <dbReference type="Proteomes" id="UP000095038"/>
    </source>
</evidence>
<dbReference type="GO" id="GO:0046872">
    <property type="term" value="F:metal ion binding"/>
    <property type="evidence" value="ECO:0007669"/>
    <property type="project" value="UniProtKB-KW"/>
</dbReference>
<dbReference type="PROSITE" id="PS51706">
    <property type="entry name" value="G_ENGB"/>
    <property type="match status" value="1"/>
</dbReference>
<keyword evidence="3" id="KW-0460">Magnesium</keyword>
<dbReference type="EMBL" id="KV454478">
    <property type="protein sequence ID" value="ODV62094.1"/>
    <property type="molecule type" value="Genomic_DNA"/>
</dbReference>
<feature type="compositionally biased region" description="Basic and acidic residues" evidence="5">
    <location>
        <begin position="88"/>
        <end position="98"/>
    </location>
</feature>
<dbReference type="Pfam" id="PF01926">
    <property type="entry name" value="MMR_HSR1"/>
    <property type="match status" value="1"/>
</dbReference>
<gene>
    <name evidence="7" type="ORF">ASCRUDRAFT_75301</name>
</gene>
<reference evidence="8" key="1">
    <citation type="submission" date="2016-05" db="EMBL/GenBank/DDBJ databases">
        <title>Comparative genomics of biotechnologically important yeasts.</title>
        <authorList>
            <consortium name="DOE Joint Genome Institute"/>
            <person name="Riley R."/>
            <person name="Haridas S."/>
            <person name="Wolfe K.H."/>
            <person name="Lopes M.R."/>
            <person name="Hittinger C.T."/>
            <person name="Goker M."/>
            <person name="Salamov A."/>
            <person name="Wisecaver J."/>
            <person name="Long T.M."/>
            <person name="Aerts A.L."/>
            <person name="Barry K."/>
            <person name="Choi C."/>
            <person name="Clum A."/>
            <person name="Coughlan A.Y."/>
            <person name="Deshpande S."/>
            <person name="Douglass A.P."/>
            <person name="Hanson S.J."/>
            <person name="Klenk H.-P."/>
            <person name="Labutti K."/>
            <person name="Lapidus A."/>
            <person name="Lindquist E."/>
            <person name="Lipzen A."/>
            <person name="Meier-Kolthoff J.P."/>
            <person name="Ohm R.A."/>
            <person name="Otillar R.P."/>
            <person name="Pangilinan J."/>
            <person name="Peng Y."/>
            <person name="Rokas A."/>
            <person name="Rosa C.A."/>
            <person name="Scheuner C."/>
            <person name="Sibirny A.A."/>
            <person name="Slot J.C."/>
            <person name="Stielow J.B."/>
            <person name="Sun H."/>
            <person name="Kurtzman C.P."/>
            <person name="Blackwell M."/>
            <person name="Grigoriev I.V."/>
            <person name="Jeffries T.W."/>
        </authorList>
    </citation>
    <scope>NUCLEOTIDE SEQUENCE [LARGE SCALE GENOMIC DNA]</scope>
    <source>
        <strain evidence="8">DSM 1968</strain>
    </source>
</reference>
<dbReference type="Gene3D" id="3.40.50.300">
    <property type="entry name" value="P-loop containing nucleotide triphosphate hydrolases"/>
    <property type="match status" value="1"/>
</dbReference>
<organism evidence="7 8">
    <name type="scientific">Ascoidea rubescens DSM 1968</name>
    <dbReference type="NCBI Taxonomy" id="1344418"/>
    <lineage>
        <taxon>Eukaryota</taxon>
        <taxon>Fungi</taxon>
        <taxon>Dikarya</taxon>
        <taxon>Ascomycota</taxon>
        <taxon>Saccharomycotina</taxon>
        <taxon>Saccharomycetes</taxon>
        <taxon>Ascoideaceae</taxon>
        <taxon>Ascoidea</taxon>
    </lineage>
</organism>